<dbReference type="Proteomes" id="UP001438707">
    <property type="component" value="Unassembled WGS sequence"/>
</dbReference>
<evidence type="ECO:0000313" key="2">
    <source>
        <dbReference type="EMBL" id="KAK9827209.1"/>
    </source>
</evidence>
<evidence type="ECO:0000313" key="3">
    <source>
        <dbReference type="Proteomes" id="UP001438707"/>
    </source>
</evidence>
<name>A0AAW1R081_9CHLO</name>
<dbReference type="AlphaFoldDB" id="A0AAW1R081"/>
<evidence type="ECO:0000256" key="1">
    <source>
        <dbReference type="SAM" id="MobiDB-lite"/>
    </source>
</evidence>
<comment type="caution">
    <text evidence="2">The sequence shown here is derived from an EMBL/GenBank/DDBJ whole genome shotgun (WGS) entry which is preliminary data.</text>
</comment>
<organism evidence="2 3">
    <name type="scientific">Apatococcus lobatus</name>
    <dbReference type="NCBI Taxonomy" id="904363"/>
    <lineage>
        <taxon>Eukaryota</taxon>
        <taxon>Viridiplantae</taxon>
        <taxon>Chlorophyta</taxon>
        <taxon>core chlorophytes</taxon>
        <taxon>Trebouxiophyceae</taxon>
        <taxon>Chlorellales</taxon>
        <taxon>Chlorellaceae</taxon>
        <taxon>Apatococcus</taxon>
    </lineage>
</organism>
<gene>
    <name evidence="2" type="ORF">WJX74_010461</name>
</gene>
<sequence length="211" mass="23335">MPPLPGDSDVPAWLQGDGSVNSRRTPRVAVLREDFIVHGPSDPLLPTTVARTTPSRRRPSRHPSSAGSVVGQTTRRPVKDTRPRSQPRPRTRTRKPAPRTLPQYINPAPRRPHGIRLRGEGLDVRPRAYDWFGGAPGGKQYISPTYAQLAGLTASSHPRAGVMRYGRGYTKKPARKRTRKTAKGPAGPVEARLRKLQGELSALAETMRRRL</sequence>
<feature type="compositionally biased region" description="Basic residues" evidence="1">
    <location>
        <begin position="85"/>
        <end position="97"/>
    </location>
</feature>
<accession>A0AAW1R081</accession>
<feature type="compositionally biased region" description="Polar residues" evidence="1">
    <location>
        <begin position="66"/>
        <end position="75"/>
    </location>
</feature>
<feature type="region of interest" description="Disordered" evidence="1">
    <location>
        <begin position="169"/>
        <end position="192"/>
    </location>
</feature>
<keyword evidence="3" id="KW-1185">Reference proteome</keyword>
<feature type="region of interest" description="Disordered" evidence="1">
    <location>
        <begin position="1"/>
        <end position="116"/>
    </location>
</feature>
<protein>
    <submittedName>
        <fullName evidence="2">Uncharacterized protein</fullName>
    </submittedName>
</protein>
<feature type="compositionally biased region" description="Basic residues" evidence="1">
    <location>
        <begin position="169"/>
        <end position="182"/>
    </location>
</feature>
<reference evidence="2 3" key="1">
    <citation type="journal article" date="2024" name="Nat. Commun.">
        <title>Phylogenomics reveals the evolutionary origins of lichenization in chlorophyte algae.</title>
        <authorList>
            <person name="Puginier C."/>
            <person name="Libourel C."/>
            <person name="Otte J."/>
            <person name="Skaloud P."/>
            <person name="Haon M."/>
            <person name="Grisel S."/>
            <person name="Petersen M."/>
            <person name="Berrin J.G."/>
            <person name="Delaux P.M."/>
            <person name="Dal Grande F."/>
            <person name="Keller J."/>
        </authorList>
    </citation>
    <scope>NUCLEOTIDE SEQUENCE [LARGE SCALE GENOMIC DNA]</scope>
    <source>
        <strain evidence="2 3">SAG 2145</strain>
    </source>
</reference>
<dbReference type="EMBL" id="JALJOS010000019">
    <property type="protein sequence ID" value="KAK9827209.1"/>
    <property type="molecule type" value="Genomic_DNA"/>
</dbReference>
<proteinExistence type="predicted"/>